<dbReference type="PANTHER" id="PTHR46017:SF1">
    <property type="entry name" value="ALPHA-MANNOSIDASE 2C1"/>
    <property type="match status" value="1"/>
</dbReference>
<dbReference type="PANTHER" id="PTHR46017">
    <property type="entry name" value="ALPHA-MANNOSIDASE 2C1"/>
    <property type="match status" value="1"/>
</dbReference>
<evidence type="ECO:0000259" key="1">
    <source>
        <dbReference type="Pfam" id="PF17677"/>
    </source>
</evidence>
<dbReference type="Gene3D" id="2.60.40.2220">
    <property type="match status" value="1"/>
</dbReference>
<accession>A0A2N5HH40</accession>
<dbReference type="SUPFAM" id="SSF74650">
    <property type="entry name" value="Galactose mutarotase-like"/>
    <property type="match status" value="1"/>
</dbReference>
<proteinExistence type="predicted"/>
<evidence type="ECO:0000313" key="2">
    <source>
        <dbReference type="EMBL" id="PLS04848.1"/>
    </source>
</evidence>
<gene>
    <name evidence="2" type="ORF">CVD27_11415</name>
</gene>
<dbReference type="OrthoDB" id="9772207at2"/>
<sequence>MLSSIEEVYSSGGETNAICSCPWELNNPLTYAEGQTESVSLFDIAAQNVMVDAVKKGENDDHLIIRLHEFAGARGTVEVASDFQIQSWQECDLMERSISEARENAAFTFDIKPYEN</sequence>
<dbReference type="GO" id="GO:0030246">
    <property type="term" value="F:carbohydrate binding"/>
    <property type="evidence" value="ECO:0007669"/>
    <property type="project" value="InterPro"/>
</dbReference>
<evidence type="ECO:0000313" key="3">
    <source>
        <dbReference type="Proteomes" id="UP000234950"/>
    </source>
</evidence>
<dbReference type="AlphaFoldDB" id="A0A2N5HH40"/>
<dbReference type="InterPro" id="IPR011013">
    <property type="entry name" value="Gal_mutarotase_sf_dom"/>
</dbReference>
<comment type="caution">
    <text evidence="2">The sequence shown here is derived from an EMBL/GenBank/DDBJ whole genome shotgun (WGS) entry which is preliminary data.</text>
</comment>
<protein>
    <recommendedName>
        <fullName evidence="1">Glycosyl hydrolases family 38 C-terminal domain-containing protein</fullName>
    </recommendedName>
</protein>
<name>A0A2N5HH40_9BACI</name>
<dbReference type="Pfam" id="PF17677">
    <property type="entry name" value="Glyco_hydro38C2"/>
    <property type="match status" value="1"/>
</dbReference>
<organism evidence="2 3">
    <name type="scientific">Neobacillus cucumis</name>
    <dbReference type="NCBI Taxonomy" id="1740721"/>
    <lineage>
        <taxon>Bacteria</taxon>
        <taxon>Bacillati</taxon>
        <taxon>Bacillota</taxon>
        <taxon>Bacilli</taxon>
        <taxon>Bacillales</taxon>
        <taxon>Bacillaceae</taxon>
        <taxon>Neobacillus</taxon>
    </lineage>
</organism>
<feature type="domain" description="Glycosyl hydrolases family 38 C-terminal" evidence="1">
    <location>
        <begin position="48"/>
        <end position="115"/>
    </location>
</feature>
<dbReference type="InterPro" id="IPR041147">
    <property type="entry name" value="GH38_C"/>
</dbReference>
<dbReference type="Proteomes" id="UP000234950">
    <property type="component" value="Unassembled WGS sequence"/>
</dbReference>
<dbReference type="EMBL" id="PGVE01000042">
    <property type="protein sequence ID" value="PLS04848.1"/>
    <property type="molecule type" value="Genomic_DNA"/>
</dbReference>
<dbReference type="GO" id="GO:0009313">
    <property type="term" value="P:oligosaccharide catabolic process"/>
    <property type="evidence" value="ECO:0007669"/>
    <property type="project" value="TreeGrafter"/>
</dbReference>
<dbReference type="GO" id="GO:0004559">
    <property type="term" value="F:alpha-mannosidase activity"/>
    <property type="evidence" value="ECO:0007669"/>
    <property type="project" value="TreeGrafter"/>
</dbReference>
<reference evidence="2 3" key="1">
    <citation type="submission" date="2017-11" db="EMBL/GenBank/DDBJ databases">
        <title>Comparitive Functional Genomics of Dry Heat Resistant strains isolated from the Viking Spacecraft.</title>
        <authorList>
            <person name="Seuylemezian A."/>
            <person name="Cooper K."/>
            <person name="Vaishampayan P."/>
        </authorList>
    </citation>
    <scope>NUCLEOTIDE SEQUENCE [LARGE SCALE GENOMIC DNA]</scope>
    <source>
        <strain evidence="2 3">V32-6</strain>
    </source>
</reference>
<keyword evidence="3" id="KW-1185">Reference proteome</keyword>